<keyword evidence="5" id="KW-1185">Reference proteome</keyword>
<dbReference type="SMART" id="SM00267">
    <property type="entry name" value="GGDEF"/>
    <property type="match status" value="1"/>
</dbReference>
<dbReference type="InterPro" id="IPR052155">
    <property type="entry name" value="Biofilm_reg_signaling"/>
</dbReference>
<dbReference type="NCBIfam" id="TIGR00254">
    <property type="entry name" value="GGDEF"/>
    <property type="match status" value="1"/>
</dbReference>
<dbReference type="InterPro" id="IPR043128">
    <property type="entry name" value="Rev_trsase/Diguanyl_cyclase"/>
</dbReference>
<dbReference type="Proteomes" id="UP000317894">
    <property type="component" value="Unassembled WGS sequence"/>
</dbReference>
<dbReference type="Pfam" id="PF00563">
    <property type="entry name" value="EAL"/>
    <property type="match status" value="1"/>
</dbReference>
<dbReference type="CDD" id="cd01949">
    <property type="entry name" value="GGDEF"/>
    <property type="match status" value="1"/>
</dbReference>
<gene>
    <name evidence="4" type="ORF">FMM06_06080</name>
</gene>
<feature type="transmembrane region" description="Helical" evidence="1">
    <location>
        <begin position="72"/>
        <end position="90"/>
    </location>
</feature>
<dbReference type="CDD" id="cd01948">
    <property type="entry name" value="EAL"/>
    <property type="match status" value="1"/>
</dbReference>
<dbReference type="SUPFAM" id="SSF141868">
    <property type="entry name" value="EAL domain-like"/>
    <property type="match status" value="1"/>
</dbReference>
<evidence type="ECO:0000256" key="1">
    <source>
        <dbReference type="SAM" id="Phobius"/>
    </source>
</evidence>
<dbReference type="Pfam" id="PF00990">
    <property type="entry name" value="GGDEF"/>
    <property type="match status" value="1"/>
</dbReference>
<keyword evidence="1" id="KW-0812">Transmembrane</keyword>
<dbReference type="PROSITE" id="PS50887">
    <property type="entry name" value="GGDEF"/>
    <property type="match status" value="1"/>
</dbReference>
<feature type="transmembrane region" description="Helical" evidence="1">
    <location>
        <begin position="188"/>
        <end position="207"/>
    </location>
</feature>
<feature type="transmembrane region" description="Helical" evidence="1">
    <location>
        <begin position="139"/>
        <end position="158"/>
    </location>
</feature>
<dbReference type="Gene3D" id="3.20.20.450">
    <property type="entry name" value="EAL domain"/>
    <property type="match status" value="1"/>
</dbReference>
<keyword evidence="1" id="KW-1133">Transmembrane helix</keyword>
<evidence type="ECO:0000313" key="4">
    <source>
        <dbReference type="EMBL" id="TRW17705.1"/>
    </source>
</evidence>
<feature type="transmembrane region" description="Helical" evidence="1">
    <location>
        <begin position="46"/>
        <end position="66"/>
    </location>
</feature>
<dbReference type="EMBL" id="VJWA01000001">
    <property type="protein sequence ID" value="TRW17705.1"/>
    <property type="molecule type" value="Genomic_DNA"/>
</dbReference>
<reference evidence="4 5" key="1">
    <citation type="submission" date="2019-07" db="EMBL/GenBank/DDBJ databases">
        <title>Novel species isolated from glacier.</title>
        <authorList>
            <person name="Liu Q."/>
            <person name="Xin Y.-H."/>
        </authorList>
    </citation>
    <scope>NUCLEOTIDE SEQUENCE [LARGE SCALE GENOMIC DNA]</scope>
    <source>
        <strain evidence="4 5">LB1R16</strain>
    </source>
</reference>
<feature type="transmembrane region" description="Helical" evidence="1">
    <location>
        <begin position="111"/>
        <end position="133"/>
    </location>
</feature>
<dbReference type="PROSITE" id="PS50883">
    <property type="entry name" value="EAL"/>
    <property type="match status" value="1"/>
</dbReference>
<accession>A0A552UHK7</accession>
<evidence type="ECO:0000313" key="5">
    <source>
        <dbReference type="Proteomes" id="UP000317894"/>
    </source>
</evidence>
<feature type="domain" description="EAL" evidence="2">
    <location>
        <begin position="400"/>
        <end position="654"/>
    </location>
</feature>
<dbReference type="PANTHER" id="PTHR44757:SF2">
    <property type="entry name" value="BIOFILM ARCHITECTURE MAINTENANCE PROTEIN MBAA"/>
    <property type="match status" value="1"/>
</dbReference>
<dbReference type="InterPro" id="IPR035919">
    <property type="entry name" value="EAL_sf"/>
</dbReference>
<dbReference type="InterPro" id="IPR001633">
    <property type="entry name" value="EAL_dom"/>
</dbReference>
<dbReference type="Gene3D" id="3.30.70.270">
    <property type="match status" value="1"/>
</dbReference>
<dbReference type="OrthoDB" id="9814202at2"/>
<keyword evidence="1" id="KW-0472">Membrane</keyword>
<dbReference type="InterPro" id="IPR000160">
    <property type="entry name" value="GGDEF_dom"/>
</dbReference>
<evidence type="ECO:0000259" key="2">
    <source>
        <dbReference type="PROSITE" id="PS50883"/>
    </source>
</evidence>
<dbReference type="SMART" id="SM00052">
    <property type="entry name" value="EAL"/>
    <property type="match status" value="1"/>
</dbReference>
<dbReference type="AlphaFoldDB" id="A0A552UHK7"/>
<proteinExistence type="predicted"/>
<protein>
    <submittedName>
        <fullName evidence="4">EAL domain-containing protein</fullName>
    </submittedName>
</protein>
<feature type="domain" description="GGDEF" evidence="3">
    <location>
        <begin position="262"/>
        <end position="395"/>
    </location>
</feature>
<dbReference type="PANTHER" id="PTHR44757">
    <property type="entry name" value="DIGUANYLATE CYCLASE DGCP"/>
    <property type="match status" value="1"/>
</dbReference>
<dbReference type="SUPFAM" id="SSF55073">
    <property type="entry name" value="Nucleotide cyclase"/>
    <property type="match status" value="1"/>
</dbReference>
<sequence length="678" mass="72266">MMLLSRFSRSSMITVETVRRGFRDSLSHDRSSVELLTEQYRSLRPLVPTMYLALFINVVFLAGASARSLGPAAFDLPVAVAVLVAARLAFWWLNGPQTGVPPVAAMRQSMWVTVGVATFAAIGLSLWSAHILATGDMAARAYVALFTALCTIACAACLSSLPLAAYCVIVGGTVPVSVALLMTGDVVLMSMGANLLLVAPLVSGMIYRQHRQLRRMMASRSVLAARKAQFRMLAYRDPLTGLANRRAFLDALSTAIRGPRSTSVAVGMIDLDGFKVINDTYGHRVGDALLSEAARRFEPLAMGDAMIARLGGDEFAVLLRDVESVGDAQSRLALVAGVFDRAFAVDAHKFRLSASIGLAHNGDDIGTTLDLVARADLAMYDAKRRGPGLIGVFEAGLEMRTRRRLTIEQALAAQAIEAPISLVYQPVIDAGSNRIVCFEALARWTHPTLGVVSPAEFIPLAEQAGVTQPMTTNLLSKALGDASAWPPGIGLSFNISAAELGSPTLADRILDLVAEHGFDPCRLSIEVTETALLGDFAAARTALSALQRGGVRILLDDFGAGYASIGYLREIQFDGIKLDGSLIASLTDSPAAHDLLVGVLQLCRAIGAPVTAEMVETAAQYDLLRALGVEKMQGFYLSRPLDADAAQYACDGDRVRAAPRPSSVVLFPRRPVRVPGAA</sequence>
<dbReference type="InterPro" id="IPR029787">
    <property type="entry name" value="Nucleotide_cyclase"/>
</dbReference>
<evidence type="ECO:0000259" key="3">
    <source>
        <dbReference type="PROSITE" id="PS50887"/>
    </source>
</evidence>
<organism evidence="4 5">
    <name type="scientific">Glacieibacterium frigidum</name>
    <dbReference type="NCBI Taxonomy" id="2593303"/>
    <lineage>
        <taxon>Bacteria</taxon>
        <taxon>Pseudomonadati</taxon>
        <taxon>Pseudomonadota</taxon>
        <taxon>Alphaproteobacteria</taxon>
        <taxon>Sphingomonadales</taxon>
        <taxon>Sphingosinicellaceae</taxon>
        <taxon>Glacieibacterium</taxon>
    </lineage>
</organism>
<comment type="caution">
    <text evidence="4">The sequence shown here is derived from an EMBL/GenBank/DDBJ whole genome shotgun (WGS) entry which is preliminary data.</text>
</comment>
<name>A0A552UHK7_9SPHN</name>